<dbReference type="GO" id="GO:0008176">
    <property type="term" value="F:tRNA (guanine(46)-N7)-methyltransferase activity"/>
    <property type="evidence" value="ECO:0007669"/>
    <property type="project" value="UniProtKB-UniRule"/>
</dbReference>
<dbReference type="Pfam" id="PF02390">
    <property type="entry name" value="Methyltransf_4"/>
    <property type="match status" value="1"/>
</dbReference>
<evidence type="ECO:0000313" key="9">
    <source>
        <dbReference type="Proteomes" id="UP000316714"/>
    </source>
</evidence>
<evidence type="ECO:0000256" key="6">
    <source>
        <dbReference type="ARBA" id="ARBA00022694"/>
    </source>
</evidence>
<keyword evidence="6 7" id="KW-0819">tRNA processing</keyword>
<keyword evidence="9" id="KW-1185">Reference proteome</keyword>
<dbReference type="NCBIfam" id="TIGR00091">
    <property type="entry name" value="tRNA (guanosine(46)-N7)-methyltransferase TrmB"/>
    <property type="match status" value="1"/>
</dbReference>
<dbReference type="SUPFAM" id="SSF53335">
    <property type="entry name" value="S-adenosyl-L-methionine-dependent methyltransferases"/>
    <property type="match status" value="1"/>
</dbReference>
<dbReference type="GO" id="GO:0043527">
    <property type="term" value="C:tRNA methyltransferase complex"/>
    <property type="evidence" value="ECO:0007669"/>
    <property type="project" value="TreeGrafter"/>
</dbReference>
<evidence type="ECO:0000256" key="1">
    <source>
        <dbReference type="ARBA" id="ARBA00000142"/>
    </source>
</evidence>
<evidence type="ECO:0000256" key="2">
    <source>
        <dbReference type="ARBA" id="ARBA00003015"/>
    </source>
</evidence>
<dbReference type="OrthoDB" id="9802090at2"/>
<dbReference type="InterPro" id="IPR055361">
    <property type="entry name" value="tRNA_methyltr_TrmB_bact"/>
</dbReference>
<comment type="caution">
    <text evidence="7">Lacks conserved residue(s) required for the propagation of feature annotation.</text>
</comment>
<dbReference type="Proteomes" id="UP000316714">
    <property type="component" value="Unassembled WGS sequence"/>
</dbReference>
<feature type="binding site" evidence="7">
    <location>
        <position position="69"/>
    </location>
    <ligand>
        <name>S-adenosyl-L-methionine</name>
        <dbReference type="ChEBI" id="CHEBI:59789"/>
    </ligand>
</feature>
<feature type="binding site" evidence="7">
    <location>
        <position position="155"/>
    </location>
    <ligand>
        <name>substrate</name>
    </ligand>
</feature>
<comment type="pathway">
    <text evidence="7">tRNA modification; N(7)-methylguanine-tRNA biosynthesis.</text>
</comment>
<keyword evidence="5 7" id="KW-0949">S-adenosyl-L-methionine</keyword>
<comment type="catalytic activity">
    <reaction evidence="1 7">
        <text>guanosine(46) in tRNA + S-adenosyl-L-methionine = N(7)-methylguanosine(46) in tRNA + S-adenosyl-L-homocysteine</text>
        <dbReference type="Rhea" id="RHEA:42708"/>
        <dbReference type="Rhea" id="RHEA-COMP:10188"/>
        <dbReference type="Rhea" id="RHEA-COMP:10189"/>
        <dbReference type="ChEBI" id="CHEBI:57856"/>
        <dbReference type="ChEBI" id="CHEBI:59789"/>
        <dbReference type="ChEBI" id="CHEBI:74269"/>
        <dbReference type="ChEBI" id="CHEBI:74480"/>
        <dbReference type="EC" id="2.1.1.33"/>
    </reaction>
</comment>
<dbReference type="UniPathway" id="UPA00989"/>
<keyword evidence="4 7" id="KW-0808">Transferase</keyword>
<keyword evidence="3 7" id="KW-0489">Methyltransferase</keyword>
<evidence type="ECO:0000313" key="8">
    <source>
        <dbReference type="EMBL" id="TWT30492.1"/>
    </source>
</evidence>
<dbReference type="CDD" id="cd02440">
    <property type="entry name" value="AdoMet_MTases"/>
    <property type="match status" value="1"/>
</dbReference>
<dbReference type="PROSITE" id="PS51625">
    <property type="entry name" value="SAM_MT_TRMB"/>
    <property type="match status" value="1"/>
</dbReference>
<dbReference type="RefSeq" id="WP_146568846.1">
    <property type="nucleotide sequence ID" value="NZ_SIHJ01000005.1"/>
</dbReference>
<evidence type="ECO:0000256" key="4">
    <source>
        <dbReference type="ARBA" id="ARBA00022679"/>
    </source>
</evidence>
<dbReference type="EC" id="2.1.1.33" evidence="7"/>
<feature type="binding site" evidence="7">
    <location>
        <begin position="192"/>
        <end position="195"/>
    </location>
    <ligand>
        <name>substrate</name>
    </ligand>
</feature>
<proteinExistence type="inferred from homology"/>
<dbReference type="InterPro" id="IPR029063">
    <property type="entry name" value="SAM-dependent_MTases_sf"/>
</dbReference>
<dbReference type="HAMAP" id="MF_01057">
    <property type="entry name" value="tRNA_methyltr_TrmB"/>
    <property type="match status" value="1"/>
</dbReference>
<protein>
    <recommendedName>
        <fullName evidence="7">tRNA (guanine-N(7)-)-methyltransferase</fullName>
        <ecNumber evidence="7">2.1.1.33</ecNumber>
    </recommendedName>
    <alternativeName>
        <fullName evidence="7">tRNA (guanine(46)-N(7))-methyltransferase</fullName>
    </alternativeName>
    <alternativeName>
        <fullName evidence="7">tRNA(m7G46)-methyltransferase</fullName>
    </alternativeName>
</protein>
<feature type="binding site" evidence="7">
    <location>
        <position position="123"/>
    </location>
    <ligand>
        <name>substrate</name>
    </ligand>
</feature>
<sequence length="219" mass="25352">MGRRALKRIDKNLDYAWHLLEFEQLPEQCTSQTLFGNDAPLEFEIGSGKGLFMRSASGARPEHNFLGVEISFSYARHSAARLAQCERTNARMLAGCGQRLLREYVPDDSLEAVHVYFPDPWWKKRHHKRRVLNEAFLLQAVRTLRPGGRVHFWTDVQEYYDATLELIAEKTPLEGPFDVPPTPAEHDLDYRTHFERRTRLADKPVYRAEFAKPEPTGRG</sequence>
<reference evidence="8 9" key="1">
    <citation type="submission" date="2019-02" db="EMBL/GenBank/DDBJ databases">
        <title>Deep-cultivation of Planctomycetes and their phenomic and genomic characterization uncovers novel biology.</title>
        <authorList>
            <person name="Wiegand S."/>
            <person name="Jogler M."/>
            <person name="Boedeker C."/>
            <person name="Pinto D."/>
            <person name="Vollmers J."/>
            <person name="Rivas-Marin E."/>
            <person name="Kohn T."/>
            <person name="Peeters S.H."/>
            <person name="Heuer A."/>
            <person name="Rast P."/>
            <person name="Oberbeckmann S."/>
            <person name="Bunk B."/>
            <person name="Jeske O."/>
            <person name="Meyerdierks A."/>
            <person name="Storesund J.E."/>
            <person name="Kallscheuer N."/>
            <person name="Luecker S."/>
            <person name="Lage O.M."/>
            <person name="Pohl T."/>
            <person name="Merkel B.J."/>
            <person name="Hornburger P."/>
            <person name="Mueller R.-W."/>
            <person name="Bruemmer F."/>
            <person name="Labrenz M."/>
            <person name="Spormann A.M."/>
            <person name="Op Den Camp H."/>
            <person name="Overmann J."/>
            <person name="Amann R."/>
            <person name="Jetten M.S.M."/>
            <person name="Mascher T."/>
            <person name="Medema M.H."/>
            <person name="Devos D.P."/>
            <person name="Kaster A.-K."/>
            <person name="Ovreas L."/>
            <person name="Rohde M."/>
            <person name="Galperin M.Y."/>
            <person name="Jogler C."/>
        </authorList>
    </citation>
    <scope>NUCLEOTIDE SEQUENCE [LARGE SCALE GENOMIC DNA]</scope>
    <source>
        <strain evidence="8 9">KOR34</strain>
    </source>
</reference>
<evidence type="ECO:0000256" key="5">
    <source>
        <dbReference type="ARBA" id="ARBA00022691"/>
    </source>
</evidence>
<comment type="similarity">
    <text evidence="7">Belongs to the class I-like SAM-binding methyltransferase superfamily. TrmB family.</text>
</comment>
<feature type="binding site" evidence="7">
    <location>
        <position position="119"/>
    </location>
    <ligand>
        <name>S-adenosyl-L-methionine</name>
        <dbReference type="ChEBI" id="CHEBI:59789"/>
    </ligand>
</feature>
<dbReference type="PANTHER" id="PTHR23417">
    <property type="entry name" value="3-DEOXY-D-MANNO-OCTULOSONIC-ACID TRANSFERASE/TRNA GUANINE-N 7 - -METHYLTRANSFERASE"/>
    <property type="match status" value="1"/>
</dbReference>
<comment type="function">
    <text evidence="2 7">Catalyzes the formation of N(7)-methylguanine at position 46 (m7G46) in tRNA.</text>
</comment>
<dbReference type="Gene3D" id="3.40.50.150">
    <property type="entry name" value="Vaccinia Virus protein VP39"/>
    <property type="match status" value="1"/>
</dbReference>
<feature type="binding site" evidence="7">
    <location>
        <position position="44"/>
    </location>
    <ligand>
        <name>S-adenosyl-L-methionine</name>
        <dbReference type="ChEBI" id="CHEBI:59789"/>
    </ligand>
</feature>
<dbReference type="AlphaFoldDB" id="A0A5C5UYE8"/>
<dbReference type="InterPro" id="IPR003358">
    <property type="entry name" value="tRNA_(Gua-N-7)_MeTrfase_Trmb"/>
</dbReference>
<dbReference type="PANTHER" id="PTHR23417:SF14">
    <property type="entry name" value="PENTACOTRIPEPTIDE-REPEAT REGION OF PRORP DOMAIN-CONTAINING PROTEIN"/>
    <property type="match status" value="1"/>
</dbReference>
<gene>
    <name evidence="7 8" type="primary">trmB</name>
    <name evidence="8" type="ORF">KOR34_50510</name>
</gene>
<name>A0A5C5UYE8_9BACT</name>
<organism evidence="8 9">
    <name type="scientific">Posidoniimonas corsicana</name>
    <dbReference type="NCBI Taxonomy" id="1938618"/>
    <lineage>
        <taxon>Bacteria</taxon>
        <taxon>Pseudomonadati</taxon>
        <taxon>Planctomycetota</taxon>
        <taxon>Planctomycetia</taxon>
        <taxon>Pirellulales</taxon>
        <taxon>Lacipirellulaceae</taxon>
        <taxon>Posidoniimonas</taxon>
    </lineage>
</organism>
<dbReference type="EMBL" id="SIHJ01000005">
    <property type="protein sequence ID" value="TWT30492.1"/>
    <property type="molecule type" value="Genomic_DNA"/>
</dbReference>
<accession>A0A5C5UYE8</accession>
<comment type="caution">
    <text evidence="8">The sequence shown here is derived from an EMBL/GenBank/DDBJ whole genome shotgun (WGS) entry which is preliminary data.</text>
</comment>
<evidence type="ECO:0000256" key="7">
    <source>
        <dbReference type="HAMAP-Rule" id="MF_01057"/>
    </source>
</evidence>
<evidence type="ECO:0000256" key="3">
    <source>
        <dbReference type="ARBA" id="ARBA00022603"/>
    </source>
</evidence>